<evidence type="ECO:0000256" key="4">
    <source>
        <dbReference type="ARBA" id="ARBA00022490"/>
    </source>
</evidence>
<gene>
    <name evidence="8" type="ORF">BJ878DRAFT_535554</name>
</gene>
<keyword evidence="9" id="KW-1185">Reference proteome</keyword>
<dbReference type="SUPFAM" id="SSF55469">
    <property type="entry name" value="FMN-dependent nitroreductase-like"/>
    <property type="match status" value="1"/>
</dbReference>
<dbReference type="InterPro" id="IPR029479">
    <property type="entry name" value="Nitroreductase"/>
</dbReference>
<dbReference type="GO" id="GO:0005737">
    <property type="term" value="C:cytoplasm"/>
    <property type="evidence" value="ECO:0007669"/>
    <property type="project" value="UniProtKB-SubCell"/>
</dbReference>
<evidence type="ECO:0000313" key="8">
    <source>
        <dbReference type="EMBL" id="KAG9242954.1"/>
    </source>
</evidence>
<dbReference type="AlphaFoldDB" id="A0A9P8CDE6"/>
<evidence type="ECO:0000256" key="5">
    <source>
        <dbReference type="ARBA" id="ARBA00023002"/>
    </source>
</evidence>
<comment type="caution">
    <text evidence="8">The sequence shown here is derived from an EMBL/GenBank/DDBJ whole genome shotgun (WGS) entry which is preliminary data.</text>
</comment>
<organism evidence="8 9">
    <name type="scientific">Calycina marina</name>
    <dbReference type="NCBI Taxonomy" id="1763456"/>
    <lineage>
        <taxon>Eukaryota</taxon>
        <taxon>Fungi</taxon>
        <taxon>Dikarya</taxon>
        <taxon>Ascomycota</taxon>
        <taxon>Pezizomycotina</taxon>
        <taxon>Leotiomycetes</taxon>
        <taxon>Helotiales</taxon>
        <taxon>Pezizellaceae</taxon>
        <taxon>Calycina</taxon>
    </lineage>
</organism>
<reference evidence="8" key="1">
    <citation type="journal article" date="2021" name="IMA Fungus">
        <title>Genomic characterization of three marine fungi, including Emericellopsis atlantica sp. nov. with signatures of a generalist lifestyle and marine biomass degradation.</title>
        <authorList>
            <person name="Hagestad O.C."/>
            <person name="Hou L."/>
            <person name="Andersen J.H."/>
            <person name="Hansen E.H."/>
            <person name="Altermark B."/>
            <person name="Li C."/>
            <person name="Kuhnert E."/>
            <person name="Cox R.J."/>
            <person name="Crous P.W."/>
            <person name="Spatafora J.W."/>
            <person name="Lail K."/>
            <person name="Amirebrahimi M."/>
            <person name="Lipzen A."/>
            <person name="Pangilinan J."/>
            <person name="Andreopoulos W."/>
            <person name="Hayes R.D."/>
            <person name="Ng V."/>
            <person name="Grigoriev I.V."/>
            <person name="Jackson S.A."/>
            <person name="Sutton T.D.S."/>
            <person name="Dobson A.D.W."/>
            <person name="Rama T."/>
        </authorList>
    </citation>
    <scope>NUCLEOTIDE SEQUENCE</scope>
    <source>
        <strain evidence="8">TRa3180A</strain>
    </source>
</reference>
<accession>A0A9P8CDE6</accession>
<dbReference type="GO" id="GO:0034599">
    <property type="term" value="P:cellular response to oxidative stress"/>
    <property type="evidence" value="ECO:0007669"/>
    <property type="project" value="InterPro"/>
</dbReference>
<feature type="domain" description="Nitroreductase" evidence="7">
    <location>
        <begin position="9"/>
        <end position="177"/>
    </location>
</feature>
<dbReference type="GO" id="GO:0016491">
    <property type="term" value="F:oxidoreductase activity"/>
    <property type="evidence" value="ECO:0007669"/>
    <property type="project" value="UniProtKB-KW"/>
</dbReference>
<evidence type="ECO:0000256" key="6">
    <source>
        <dbReference type="ARBA" id="ARBA00023242"/>
    </source>
</evidence>
<dbReference type="OrthoDB" id="2138173at2759"/>
<evidence type="ECO:0000313" key="9">
    <source>
        <dbReference type="Proteomes" id="UP000887226"/>
    </source>
</evidence>
<dbReference type="PANTHER" id="PTHR43035">
    <property type="entry name" value="FATTY ACID REPRESSION MUTANT PROTEIN 2-RELATED"/>
    <property type="match status" value="1"/>
</dbReference>
<comment type="similarity">
    <text evidence="3">Belongs to the nitroreductase family.</text>
</comment>
<keyword evidence="6" id="KW-0539">Nucleus</keyword>
<dbReference type="GO" id="GO:0005634">
    <property type="term" value="C:nucleus"/>
    <property type="evidence" value="ECO:0007669"/>
    <property type="project" value="UniProtKB-SubCell"/>
</dbReference>
<keyword evidence="5" id="KW-0560">Oxidoreductase</keyword>
<keyword evidence="4" id="KW-0963">Cytoplasm</keyword>
<name>A0A9P8CDE6_9HELO</name>
<dbReference type="Proteomes" id="UP000887226">
    <property type="component" value="Unassembled WGS sequence"/>
</dbReference>
<dbReference type="PANTHER" id="PTHR43035:SF1">
    <property type="entry name" value="FATTY ACID REPRESSION MUTANT PROTEIN 2-RELATED"/>
    <property type="match status" value="1"/>
</dbReference>
<dbReference type="Pfam" id="PF00881">
    <property type="entry name" value="Nitroreductase"/>
    <property type="match status" value="1"/>
</dbReference>
<proteinExistence type="inferred from homology"/>
<evidence type="ECO:0000256" key="3">
    <source>
        <dbReference type="ARBA" id="ARBA00007118"/>
    </source>
</evidence>
<evidence type="ECO:0000259" key="7">
    <source>
        <dbReference type="Pfam" id="PF00881"/>
    </source>
</evidence>
<dbReference type="CDD" id="cd02140">
    <property type="entry name" value="Frm2-like"/>
    <property type="match status" value="1"/>
</dbReference>
<dbReference type="Gene3D" id="3.40.109.10">
    <property type="entry name" value="NADH Oxidase"/>
    <property type="match status" value="1"/>
</dbReference>
<dbReference type="InterPro" id="IPR033877">
    <property type="entry name" value="Frm2/Hbn1"/>
</dbReference>
<comment type="subcellular location">
    <subcellularLocation>
        <location evidence="2">Cytoplasm</location>
    </subcellularLocation>
    <subcellularLocation>
        <location evidence="1">Nucleus</location>
    </subcellularLocation>
</comment>
<evidence type="ECO:0000256" key="1">
    <source>
        <dbReference type="ARBA" id="ARBA00004123"/>
    </source>
</evidence>
<evidence type="ECO:0000256" key="2">
    <source>
        <dbReference type="ARBA" id="ARBA00004496"/>
    </source>
</evidence>
<dbReference type="FunFam" id="3.40.109.10:FF:000001">
    <property type="entry name" value="Nitroreductase family"/>
    <property type="match status" value="1"/>
</dbReference>
<sequence>MSQSFLETVKARRSYYPLKKESPVDNKKIQDIVTESLLQSPSSFNNQTTRILLLLGAEHEKFWGIVKTTLKAIVPGAGFATSEKKMDMFKGAYGTVLFFDDRSAINKSQEAYSIYADKFPDWATQTNGISQYIVWTALEAEGFGANLQHYNPIVNQQVAATWDLPETWELNAQLVFGTPTGPAKEKTFVDVKERIKVFGA</sequence>
<dbReference type="InterPro" id="IPR000415">
    <property type="entry name" value="Nitroreductase-like"/>
</dbReference>
<protein>
    <submittedName>
        <fullName evidence="8">Nitroreductase HBN1</fullName>
    </submittedName>
</protein>
<dbReference type="EMBL" id="MU254019">
    <property type="protein sequence ID" value="KAG9242954.1"/>
    <property type="molecule type" value="Genomic_DNA"/>
</dbReference>